<dbReference type="CDD" id="cd00009">
    <property type="entry name" value="AAA"/>
    <property type="match status" value="1"/>
</dbReference>
<name>A0A1B7LC12_9FIRM</name>
<dbReference type="OrthoDB" id="9776217at2"/>
<dbReference type="Proteomes" id="UP000078532">
    <property type="component" value="Unassembled WGS sequence"/>
</dbReference>
<organism evidence="2 3">
    <name type="scientific">Desulfotomaculum copahuensis</name>
    <dbReference type="NCBI Taxonomy" id="1838280"/>
    <lineage>
        <taxon>Bacteria</taxon>
        <taxon>Bacillati</taxon>
        <taxon>Bacillota</taxon>
        <taxon>Clostridia</taxon>
        <taxon>Eubacteriales</taxon>
        <taxon>Desulfotomaculaceae</taxon>
        <taxon>Desulfotomaculum</taxon>
    </lineage>
</organism>
<dbReference type="EMBL" id="LYVF01000183">
    <property type="protein sequence ID" value="OAT80273.1"/>
    <property type="molecule type" value="Genomic_DNA"/>
</dbReference>
<dbReference type="AlphaFoldDB" id="A0A1B7LC12"/>
<dbReference type="PANTHER" id="PTHR30050:SF4">
    <property type="entry name" value="ATP-BINDING PROTEIN RV3427C IN INSERTION SEQUENCE-RELATED"/>
    <property type="match status" value="1"/>
</dbReference>
<protein>
    <submittedName>
        <fullName evidence="2">AAA family ATPase</fullName>
    </submittedName>
</protein>
<evidence type="ECO:0000313" key="3">
    <source>
        <dbReference type="Proteomes" id="UP000078532"/>
    </source>
</evidence>
<dbReference type="InterPro" id="IPR002611">
    <property type="entry name" value="IstB_ATP-bd"/>
</dbReference>
<comment type="caution">
    <text evidence="2">The sequence shown here is derived from an EMBL/GenBank/DDBJ whole genome shotgun (WGS) entry which is preliminary data.</text>
</comment>
<dbReference type="Pfam" id="PF01695">
    <property type="entry name" value="IstB_IS21"/>
    <property type="match status" value="1"/>
</dbReference>
<dbReference type="Gene3D" id="3.40.50.300">
    <property type="entry name" value="P-loop containing nucleotide triphosphate hydrolases"/>
    <property type="match status" value="1"/>
</dbReference>
<dbReference type="InterPro" id="IPR003593">
    <property type="entry name" value="AAA+_ATPase"/>
</dbReference>
<dbReference type="GO" id="GO:0005524">
    <property type="term" value="F:ATP binding"/>
    <property type="evidence" value="ECO:0007669"/>
    <property type="project" value="InterPro"/>
</dbReference>
<accession>A0A1B7LC12</accession>
<dbReference type="SUPFAM" id="SSF52540">
    <property type="entry name" value="P-loop containing nucleoside triphosphate hydrolases"/>
    <property type="match status" value="1"/>
</dbReference>
<keyword evidence="3" id="KW-1185">Reference proteome</keyword>
<reference evidence="2 3" key="1">
    <citation type="submission" date="2016-04" db="EMBL/GenBank/DDBJ databases">
        <authorList>
            <person name="Evans L.H."/>
            <person name="Alamgir A."/>
            <person name="Owens N."/>
            <person name="Weber N.D."/>
            <person name="Virtaneva K."/>
            <person name="Barbian K."/>
            <person name="Babar A."/>
            <person name="Rosenke K."/>
        </authorList>
    </citation>
    <scope>NUCLEOTIDE SEQUENCE [LARGE SCALE GENOMIC DNA]</scope>
    <source>
        <strain evidence="2 3">LMa1</strain>
    </source>
</reference>
<evidence type="ECO:0000259" key="1">
    <source>
        <dbReference type="SMART" id="SM00382"/>
    </source>
</evidence>
<dbReference type="GO" id="GO:0006260">
    <property type="term" value="P:DNA replication"/>
    <property type="evidence" value="ECO:0007669"/>
    <property type="project" value="TreeGrafter"/>
</dbReference>
<proteinExistence type="predicted"/>
<dbReference type="PANTHER" id="PTHR30050">
    <property type="entry name" value="CHROMOSOMAL REPLICATION INITIATOR PROTEIN DNAA"/>
    <property type="match status" value="1"/>
</dbReference>
<dbReference type="SMART" id="SM00382">
    <property type="entry name" value="AAA"/>
    <property type="match status" value="1"/>
</dbReference>
<sequence length="247" mass="28070">MEFCPICHDRGVIIRGEAAVPCRCRRQRALANRFRDSGLPAGLCEHKFEQFNFEYYDHLKTGGASGEPTGFELARRTFQAARDFANNFPGNPHQDGLLISGPVGSGKTFLAACVANFLLQAGYAVLFAVVPDLLDRLRATYDPGRQDTAYREQDIMDAAREAPLLVLDDLGAHNYTDWTRNRIYSILNYRLNHRLPVIITTNINLEDLEACLGERTTSRICQMCWSCRLAVHMDIRVIQRREKLKYN</sequence>
<gene>
    <name evidence="2" type="ORF">A6M21_14055</name>
</gene>
<evidence type="ECO:0000313" key="2">
    <source>
        <dbReference type="EMBL" id="OAT80273.1"/>
    </source>
</evidence>
<dbReference type="InterPro" id="IPR027417">
    <property type="entry name" value="P-loop_NTPase"/>
</dbReference>
<dbReference type="STRING" id="1838280.A6M21_14055"/>
<feature type="domain" description="AAA+ ATPase" evidence="1">
    <location>
        <begin position="93"/>
        <end position="227"/>
    </location>
</feature>